<evidence type="ECO:0000313" key="1">
    <source>
        <dbReference type="EMBL" id="TWW08704.1"/>
    </source>
</evidence>
<dbReference type="Pfam" id="PF14486">
    <property type="entry name" value="DUF4432"/>
    <property type="match status" value="1"/>
</dbReference>
<dbReference type="GO" id="GO:0030246">
    <property type="term" value="F:carbohydrate binding"/>
    <property type="evidence" value="ECO:0007669"/>
    <property type="project" value="InterPro"/>
</dbReference>
<proteinExistence type="predicted"/>
<accession>A0A5C6M699</accession>
<dbReference type="SUPFAM" id="SSF74650">
    <property type="entry name" value="Galactose mutarotase-like"/>
    <property type="match status" value="1"/>
</dbReference>
<sequence>MVPVAASSLVSPATAKYTARQTRRLIELVPSHRFLMKLQLIDVDKGIHETQNRITAAAGTASIGMTRLHGGMSDGVDVVTINNGRLQLKLLPTRGMGVWKGEIDSVPVQWNSPVQRPVHPTWVDPMRLGGIGWVDGFNELIVRCGLGWHGAPGKDRITDAAGNVVAEPFLTLHGRIANLAAHSVTAELQEDWLSVTGVVDEGCLFGGWLRLESTLRTRLNSGEFEIIDTVTNLAGTPAESEILYHCNIGEPFLNAGSVLHTAVRELAPRNARAAEGINMWNLYEGPQTGFAEQVYFADPASDAAGWGSSVLADPESERAFAVHFHTSTLPWFTLWKNTGARQDGYVTGLEPGSTFPNPRQIEREQGRLQMLQPGQSTTYRLRFEVSTTKARTRQILDAVTALQVATPRTVHEQPKTGWAS</sequence>
<dbReference type="Proteomes" id="UP000321083">
    <property type="component" value="Unassembled WGS sequence"/>
</dbReference>
<gene>
    <name evidence="1" type="ORF">E3A20_21670</name>
</gene>
<evidence type="ECO:0000313" key="2">
    <source>
        <dbReference type="Proteomes" id="UP000321083"/>
    </source>
</evidence>
<reference evidence="1 2" key="2">
    <citation type="submission" date="2019-08" db="EMBL/GenBank/DDBJ databases">
        <authorList>
            <person name="Henke P."/>
        </authorList>
    </citation>
    <scope>NUCLEOTIDE SEQUENCE [LARGE SCALE GENOMIC DNA]</scope>
    <source>
        <strain evidence="1">Phe10_nw2017</strain>
    </source>
</reference>
<dbReference type="CDD" id="cd09023">
    <property type="entry name" value="Aldose_epim_Ec_c4013"/>
    <property type="match status" value="1"/>
</dbReference>
<dbReference type="InterPro" id="IPR027839">
    <property type="entry name" value="DUF4432"/>
</dbReference>
<name>A0A5C6M699_9PLAN</name>
<organism evidence="1 2">
    <name type="scientific">Planctomyces bekefii</name>
    <dbReference type="NCBI Taxonomy" id="1653850"/>
    <lineage>
        <taxon>Bacteria</taxon>
        <taxon>Pseudomonadati</taxon>
        <taxon>Planctomycetota</taxon>
        <taxon>Planctomycetia</taxon>
        <taxon>Planctomycetales</taxon>
        <taxon>Planctomycetaceae</taxon>
        <taxon>Planctomyces</taxon>
    </lineage>
</organism>
<dbReference type="Gene3D" id="2.70.98.10">
    <property type="match status" value="1"/>
</dbReference>
<reference evidence="1 2" key="1">
    <citation type="submission" date="2019-08" db="EMBL/GenBank/DDBJ databases">
        <title>100 year-old enigma solved: identification of Planctomyces bekefii, the type genus and species of the phylum Planctomycetes.</title>
        <authorList>
            <person name="Svetlana D.N."/>
            <person name="Overmann J."/>
        </authorList>
    </citation>
    <scope>NUCLEOTIDE SEQUENCE [LARGE SCALE GENOMIC DNA]</scope>
    <source>
        <strain evidence="1">Phe10_nw2017</strain>
    </source>
</reference>
<dbReference type="InterPro" id="IPR014718">
    <property type="entry name" value="GH-type_carb-bd"/>
</dbReference>
<keyword evidence="2" id="KW-1185">Reference proteome</keyword>
<dbReference type="GO" id="GO:0003824">
    <property type="term" value="F:catalytic activity"/>
    <property type="evidence" value="ECO:0007669"/>
    <property type="project" value="InterPro"/>
</dbReference>
<dbReference type="InterPro" id="IPR011013">
    <property type="entry name" value="Gal_mutarotase_sf_dom"/>
</dbReference>
<comment type="caution">
    <text evidence="1">The sequence shown here is derived from an EMBL/GenBank/DDBJ whole genome shotgun (WGS) entry which is preliminary data.</text>
</comment>
<protein>
    <submittedName>
        <fullName evidence="1">DUF4432 domain-containing protein</fullName>
    </submittedName>
</protein>
<dbReference type="GO" id="GO:0005975">
    <property type="term" value="P:carbohydrate metabolic process"/>
    <property type="evidence" value="ECO:0007669"/>
    <property type="project" value="InterPro"/>
</dbReference>
<dbReference type="AlphaFoldDB" id="A0A5C6M699"/>
<dbReference type="EMBL" id="SRHE01000541">
    <property type="protein sequence ID" value="TWW08704.1"/>
    <property type="molecule type" value="Genomic_DNA"/>
</dbReference>